<evidence type="ECO:0000313" key="2">
    <source>
        <dbReference type="EMBL" id="TGD96049.1"/>
    </source>
</evidence>
<dbReference type="Proteomes" id="UP000297535">
    <property type="component" value="Unassembled WGS sequence"/>
</dbReference>
<feature type="compositionally biased region" description="Low complexity" evidence="1">
    <location>
        <begin position="68"/>
        <end position="82"/>
    </location>
</feature>
<dbReference type="EMBL" id="SRLB01000022">
    <property type="protein sequence ID" value="TGD96049.1"/>
    <property type="molecule type" value="Genomic_DNA"/>
</dbReference>
<gene>
    <name evidence="2" type="ORF">EU555_25135</name>
</gene>
<feature type="region of interest" description="Disordered" evidence="1">
    <location>
        <begin position="66"/>
        <end position="107"/>
    </location>
</feature>
<dbReference type="AlphaFoldDB" id="A0A4Z0NJW2"/>
<reference evidence="2 3" key="1">
    <citation type="submission" date="2019-04" db="EMBL/GenBank/DDBJ databases">
        <authorList>
            <person name="Feng G."/>
            <person name="Zhu H."/>
        </authorList>
    </citation>
    <scope>NUCLEOTIDE SEQUENCE [LARGE SCALE GENOMIC DNA]</scope>
    <source>
        <strain evidence="2 3">6HR-1</strain>
    </source>
</reference>
<dbReference type="RefSeq" id="WP_135417962.1">
    <property type="nucleotide sequence ID" value="NZ_SRLB01000022.1"/>
</dbReference>
<protein>
    <submittedName>
        <fullName evidence="2">DUF1127 domain-containing protein</fullName>
    </submittedName>
</protein>
<evidence type="ECO:0000256" key="1">
    <source>
        <dbReference type="SAM" id="MobiDB-lite"/>
    </source>
</evidence>
<keyword evidence="3" id="KW-1185">Reference proteome</keyword>
<proteinExistence type="predicted"/>
<comment type="caution">
    <text evidence="2">The sequence shown here is derived from an EMBL/GenBank/DDBJ whole genome shotgun (WGS) entry which is preliminary data.</text>
</comment>
<accession>A0A4Z0NJW2</accession>
<sequence length="107" mass="11438">MLPLIRLVLALCRPGGPGGGPPGEGALARTLRQRRDRARLAALDDRLLRDMGLRRETSAAGLDFVPLSPADPVAAARPASSPRDCRGRDERGFPATASHRHGAIDWP</sequence>
<organism evidence="2 3">
    <name type="scientific">Methylobacterium nonmethylotrophicum</name>
    <dbReference type="NCBI Taxonomy" id="1141884"/>
    <lineage>
        <taxon>Bacteria</taxon>
        <taxon>Pseudomonadati</taxon>
        <taxon>Pseudomonadota</taxon>
        <taxon>Alphaproteobacteria</taxon>
        <taxon>Hyphomicrobiales</taxon>
        <taxon>Methylobacteriaceae</taxon>
        <taxon>Methylobacterium</taxon>
    </lineage>
</organism>
<feature type="compositionally biased region" description="Basic and acidic residues" evidence="1">
    <location>
        <begin position="83"/>
        <end position="92"/>
    </location>
</feature>
<name>A0A4Z0NJW2_9HYPH</name>
<evidence type="ECO:0000313" key="3">
    <source>
        <dbReference type="Proteomes" id="UP000297535"/>
    </source>
</evidence>